<proteinExistence type="predicted"/>
<accession>A0A9N9NPM5</accession>
<protein>
    <submittedName>
        <fullName evidence="1">14765_t:CDS:1</fullName>
    </submittedName>
</protein>
<dbReference type="Proteomes" id="UP000789342">
    <property type="component" value="Unassembled WGS sequence"/>
</dbReference>
<dbReference type="AlphaFoldDB" id="A0A9N9NPM5"/>
<evidence type="ECO:0000313" key="1">
    <source>
        <dbReference type="EMBL" id="CAG8747081.1"/>
    </source>
</evidence>
<sequence>KKTHPPLRSTFVGYPRQSKTERLGPEHRLFQRRVIIFSHRHRVLPEIGWPHGLDDLGTSQLATTSGSTIVVETPCARHDSSKVEG</sequence>
<name>A0A9N9NPM5_9GLOM</name>
<organism evidence="1 2">
    <name type="scientific">Acaulospora morrowiae</name>
    <dbReference type="NCBI Taxonomy" id="94023"/>
    <lineage>
        <taxon>Eukaryota</taxon>
        <taxon>Fungi</taxon>
        <taxon>Fungi incertae sedis</taxon>
        <taxon>Mucoromycota</taxon>
        <taxon>Glomeromycotina</taxon>
        <taxon>Glomeromycetes</taxon>
        <taxon>Diversisporales</taxon>
        <taxon>Acaulosporaceae</taxon>
        <taxon>Acaulospora</taxon>
    </lineage>
</organism>
<evidence type="ECO:0000313" key="2">
    <source>
        <dbReference type="Proteomes" id="UP000789342"/>
    </source>
</evidence>
<gene>
    <name evidence="1" type="ORF">AMORRO_LOCUS15115</name>
</gene>
<keyword evidence="2" id="KW-1185">Reference proteome</keyword>
<feature type="non-terminal residue" evidence="1">
    <location>
        <position position="85"/>
    </location>
</feature>
<comment type="caution">
    <text evidence="1">The sequence shown here is derived from an EMBL/GenBank/DDBJ whole genome shotgun (WGS) entry which is preliminary data.</text>
</comment>
<dbReference type="EMBL" id="CAJVPV010033482">
    <property type="protein sequence ID" value="CAG8747081.1"/>
    <property type="molecule type" value="Genomic_DNA"/>
</dbReference>
<reference evidence="1" key="1">
    <citation type="submission" date="2021-06" db="EMBL/GenBank/DDBJ databases">
        <authorList>
            <person name="Kallberg Y."/>
            <person name="Tangrot J."/>
            <person name="Rosling A."/>
        </authorList>
    </citation>
    <scope>NUCLEOTIDE SEQUENCE</scope>
    <source>
        <strain evidence="1">CL551</strain>
    </source>
</reference>